<feature type="compositionally biased region" description="Acidic residues" evidence="1">
    <location>
        <begin position="759"/>
        <end position="771"/>
    </location>
</feature>
<dbReference type="OMA" id="WIGDITG"/>
<feature type="compositionally biased region" description="Basic and acidic residues" evidence="1">
    <location>
        <begin position="512"/>
        <end position="522"/>
    </location>
</feature>
<feature type="compositionally biased region" description="Basic and acidic residues" evidence="1">
    <location>
        <begin position="451"/>
        <end position="468"/>
    </location>
</feature>
<feature type="region of interest" description="Disordered" evidence="1">
    <location>
        <begin position="439"/>
        <end position="475"/>
    </location>
</feature>
<feature type="region of interest" description="Disordered" evidence="1">
    <location>
        <begin position="694"/>
        <end position="713"/>
    </location>
</feature>
<feature type="compositionally biased region" description="Low complexity" evidence="1">
    <location>
        <begin position="1513"/>
        <end position="1525"/>
    </location>
</feature>
<accession>A8N5S2</accession>
<dbReference type="PANTHER" id="PTHR48125">
    <property type="entry name" value="LP07818P1"/>
    <property type="match status" value="1"/>
</dbReference>
<feature type="compositionally biased region" description="Acidic residues" evidence="1">
    <location>
        <begin position="167"/>
        <end position="207"/>
    </location>
</feature>
<evidence type="ECO:0000256" key="1">
    <source>
        <dbReference type="SAM" id="MobiDB-lite"/>
    </source>
</evidence>
<feature type="region of interest" description="Disordered" evidence="1">
    <location>
        <begin position="1373"/>
        <end position="1407"/>
    </location>
</feature>
<feature type="compositionally biased region" description="Polar residues" evidence="1">
    <location>
        <begin position="1266"/>
        <end position="1283"/>
    </location>
</feature>
<feature type="region of interest" description="Disordered" evidence="1">
    <location>
        <begin position="487"/>
        <end position="567"/>
    </location>
</feature>
<dbReference type="eggNOG" id="ENOG502SF06">
    <property type="taxonomic scope" value="Eukaryota"/>
</dbReference>
<feature type="region of interest" description="Disordered" evidence="1">
    <location>
        <begin position="749"/>
        <end position="771"/>
    </location>
</feature>
<feature type="compositionally biased region" description="Acidic residues" evidence="1">
    <location>
        <begin position="147"/>
        <end position="157"/>
    </location>
</feature>
<dbReference type="EMBL" id="AACS02000003">
    <property type="protein sequence ID" value="EAU91588.2"/>
    <property type="molecule type" value="Genomic_DNA"/>
</dbReference>
<feature type="compositionally biased region" description="Polar residues" evidence="1">
    <location>
        <begin position="372"/>
        <end position="381"/>
    </location>
</feature>
<feature type="compositionally biased region" description="Polar residues" evidence="1">
    <location>
        <begin position="1654"/>
        <end position="1664"/>
    </location>
</feature>
<feature type="compositionally biased region" description="Acidic residues" evidence="1">
    <location>
        <begin position="694"/>
        <end position="703"/>
    </location>
</feature>
<feature type="region of interest" description="Disordered" evidence="1">
    <location>
        <begin position="1548"/>
        <end position="1701"/>
    </location>
</feature>
<organism evidence="2 3">
    <name type="scientific">Coprinopsis cinerea (strain Okayama-7 / 130 / ATCC MYA-4618 / FGSC 9003)</name>
    <name type="common">Inky cap fungus</name>
    <name type="synonym">Hormographiella aspergillata</name>
    <dbReference type="NCBI Taxonomy" id="240176"/>
    <lineage>
        <taxon>Eukaryota</taxon>
        <taxon>Fungi</taxon>
        <taxon>Dikarya</taxon>
        <taxon>Basidiomycota</taxon>
        <taxon>Agaricomycotina</taxon>
        <taxon>Agaricomycetes</taxon>
        <taxon>Agaricomycetidae</taxon>
        <taxon>Agaricales</taxon>
        <taxon>Agaricineae</taxon>
        <taxon>Psathyrellaceae</taxon>
        <taxon>Coprinopsis</taxon>
    </lineage>
</organism>
<dbReference type="VEuPathDB" id="FungiDB:CC1G_11820"/>
<feature type="compositionally biased region" description="Basic and acidic residues" evidence="1">
    <location>
        <begin position="1634"/>
        <end position="1646"/>
    </location>
</feature>
<feature type="region of interest" description="Disordered" evidence="1">
    <location>
        <begin position="1513"/>
        <end position="1535"/>
    </location>
</feature>
<protein>
    <submittedName>
        <fullName evidence="2">Uncharacterized protein</fullName>
    </submittedName>
</protein>
<comment type="caution">
    <text evidence="2">The sequence shown here is derived from an EMBL/GenBank/DDBJ whole genome shotgun (WGS) entry which is preliminary data.</text>
</comment>
<feature type="region of interest" description="Disordered" evidence="1">
    <location>
        <begin position="799"/>
        <end position="832"/>
    </location>
</feature>
<feature type="compositionally biased region" description="Basic residues" evidence="1">
    <location>
        <begin position="1182"/>
        <end position="1195"/>
    </location>
</feature>
<feature type="compositionally biased region" description="Polar residues" evidence="1">
    <location>
        <begin position="260"/>
        <end position="274"/>
    </location>
</feature>
<evidence type="ECO:0000313" key="3">
    <source>
        <dbReference type="Proteomes" id="UP000001861"/>
    </source>
</evidence>
<reference evidence="2 3" key="1">
    <citation type="journal article" date="2010" name="Proc. Natl. Acad. Sci. U.S.A.">
        <title>Insights into evolution of multicellular fungi from the assembled chromosomes of the mushroom Coprinopsis cinerea (Coprinus cinereus).</title>
        <authorList>
            <person name="Stajich J.E."/>
            <person name="Wilke S.K."/>
            <person name="Ahren D."/>
            <person name="Au C.H."/>
            <person name="Birren B.W."/>
            <person name="Borodovsky M."/>
            <person name="Burns C."/>
            <person name="Canback B."/>
            <person name="Casselton L.A."/>
            <person name="Cheng C.K."/>
            <person name="Deng J."/>
            <person name="Dietrich F.S."/>
            <person name="Fargo D.C."/>
            <person name="Farman M.L."/>
            <person name="Gathman A.C."/>
            <person name="Goldberg J."/>
            <person name="Guigo R."/>
            <person name="Hoegger P.J."/>
            <person name="Hooker J.B."/>
            <person name="Huggins A."/>
            <person name="James T.Y."/>
            <person name="Kamada T."/>
            <person name="Kilaru S."/>
            <person name="Kodira C."/>
            <person name="Kues U."/>
            <person name="Kupfer D."/>
            <person name="Kwan H.S."/>
            <person name="Lomsadze A."/>
            <person name="Li W."/>
            <person name="Lilly W.W."/>
            <person name="Ma L.J."/>
            <person name="Mackey A.J."/>
            <person name="Manning G."/>
            <person name="Martin F."/>
            <person name="Muraguchi H."/>
            <person name="Natvig D.O."/>
            <person name="Palmerini H."/>
            <person name="Ramesh M.A."/>
            <person name="Rehmeyer C.J."/>
            <person name="Roe B.A."/>
            <person name="Shenoy N."/>
            <person name="Stanke M."/>
            <person name="Ter-Hovhannisyan V."/>
            <person name="Tunlid A."/>
            <person name="Velagapudi R."/>
            <person name="Vision T.J."/>
            <person name="Zeng Q."/>
            <person name="Zolan M.E."/>
            <person name="Pukkila P.J."/>
        </authorList>
    </citation>
    <scope>NUCLEOTIDE SEQUENCE [LARGE SCALE GENOMIC DNA]</scope>
    <source>
        <strain evidence="3">Okayama-7 / 130 / ATCC MYA-4618 / FGSC 9003</strain>
    </source>
</reference>
<evidence type="ECO:0000313" key="2">
    <source>
        <dbReference type="EMBL" id="EAU91588.2"/>
    </source>
</evidence>
<dbReference type="RefSeq" id="XP_001830217.2">
    <property type="nucleotide sequence ID" value="XM_001830165.2"/>
</dbReference>
<feature type="compositionally biased region" description="Low complexity" evidence="1">
    <location>
        <begin position="811"/>
        <end position="830"/>
    </location>
</feature>
<feature type="compositionally biased region" description="Basic and acidic residues" evidence="1">
    <location>
        <begin position="1567"/>
        <end position="1583"/>
    </location>
</feature>
<feature type="compositionally biased region" description="Basic and acidic residues" evidence="1">
    <location>
        <begin position="607"/>
        <end position="621"/>
    </location>
</feature>
<feature type="region of interest" description="Disordered" evidence="1">
    <location>
        <begin position="588"/>
        <end position="664"/>
    </location>
</feature>
<dbReference type="PANTHER" id="PTHR48125:SF12">
    <property type="entry name" value="AT HOOK TRANSCRIPTION FACTOR FAMILY-RELATED"/>
    <property type="match status" value="1"/>
</dbReference>
<feature type="compositionally biased region" description="Acidic residues" evidence="1">
    <location>
        <begin position="1556"/>
        <end position="1566"/>
    </location>
</feature>
<feature type="compositionally biased region" description="Acidic residues" evidence="1">
    <location>
        <begin position="308"/>
        <end position="319"/>
    </location>
</feature>
<feature type="compositionally biased region" description="Polar residues" evidence="1">
    <location>
        <begin position="920"/>
        <end position="935"/>
    </location>
</feature>
<feature type="region of interest" description="Disordered" evidence="1">
    <location>
        <begin position="1"/>
        <end position="45"/>
    </location>
</feature>
<feature type="compositionally biased region" description="Polar residues" evidence="1">
    <location>
        <begin position="1526"/>
        <end position="1535"/>
    </location>
</feature>
<feature type="compositionally biased region" description="Polar residues" evidence="1">
    <location>
        <begin position="1590"/>
        <end position="1606"/>
    </location>
</feature>
<feature type="compositionally biased region" description="Acidic residues" evidence="1">
    <location>
        <begin position="275"/>
        <end position="298"/>
    </location>
</feature>
<dbReference type="InParanoid" id="A8N5S2"/>
<feature type="compositionally biased region" description="Low complexity" evidence="1">
    <location>
        <begin position="1373"/>
        <end position="1398"/>
    </location>
</feature>
<feature type="compositionally biased region" description="Acidic residues" evidence="1">
    <location>
        <begin position="383"/>
        <end position="397"/>
    </location>
</feature>
<feature type="region of interest" description="Disordered" evidence="1">
    <location>
        <begin position="64"/>
        <end position="421"/>
    </location>
</feature>
<dbReference type="HOGENOM" id="CLU_237973_0_0_1"/>
<feature type="compositionally biased region" description="Basic and acidic residues" evidence="1">
    <location>
        <begin position="401"/>
        <end position="413"/>
    </location>
</feature>
<feature type="compositionally biased region" description="Low complexity" evidence="1">
    <location>
        <begin position="1236"/>
        <end position="1265"/>
    </location>
</feature>
<feature type="compositionally biased region" description="Polar residues" evidence="1">
    <location>
        <begin position="74"/>
        <end position="87"/>
    </location>
</feature>
<feature type="compositionally biased region" description="Basic and acidic residues" evidence="1">
    <location>
        <begin position="952"/>
        <end position="966"/>
    </location>
</feature>
<name>A8N5S2_COPC7</name>
<proteinExistence type="predicted"/>
<dbReference type="Proteomes" id="UP000001861">
    <property type="component" value="Unassembled WGS sequence"/>
</dbReference>
<feature type="region of interest" description="Disordered" evidence="1">
    <location>
        <begin position="905"/>
        <end position="938"/>
    </location>
</feature>
<sequence>MSSPYGYSPRIPAPPNPTPLRTSASARLGSRSATRPPIQNPFDKFNQREFDSWIGGITSALRKALGQEDVEAPETNTSESAGPTTEPQGFGFKDVDMGSEPGDESIFEDSFADFKARRIAKGKARDPREGPGLGGEGWNKDEPIELLSDDDEEEESTTENILTQNQWDEEEDEDPNQGEELEYYEDEEEAELNEEEGEQEYLEDEEELRPRDDLSPSRTQYRRWKDSASRSGASSKEAYGGDDDEEEFDERELETRRVRQQQYYVESADQQEPGSDSDDQIHEDEEDELEYDVEEGDAVDARSSPIEIVDDEEEEEPEELSSPAKEPEPVDRPSPPRIISDDDTEEDIRSSPPVEAEATLNEPEELQRDHSPSLSNISQEDLQYPEDDEVQPLEDDTSFPPHKEVAEQHDFTIRDPWSGPRMFAEDFYSGGDRAIFEGVTTDPDVLGDELAVERSGKVDADQPQKSEDLTLDNGFEAPIELPDVWEGPRNLAEDFYSGGDFKAEANGALDPHLLEEEREKHLGSAAPSDIQHAQPEPQSHSSGLFTPEEEPPNEEQDEAAASALVQPLAESSASFAVETMLDNSVEASNEAVRDVSMTDLSQSSVKAKPDEDAVEISKDEVTAVPVEEQQGPPSEPMAVETAPSCTSIESAVPEPTSQPISIFNGARPASDAIEFEHSPEPSPAPVKRYKVEIEEVTDEDEPESSSSSKKNVEEVEIIIEPSKAAEDPAPVQSQTIIPEEEMQEFSIVEPQSVVGTGEEFTDEDADGEEDTEDIEILSVSSGVDIMGHVDHSAYDVEVEENADESPIPHAGVPQPVVEEPSSEPVGPGVSPEEDVAEEAFNAAQDIPAVPEEPSREDAVVNDIGDNLSKGAEPDASVTIDQANKDDLAEEARIVEQVTVAAAEEVEHLERTSEPTLGDLDTQSIASTPPVTTADTSTDEVKELDDLLSTEFASHEKPHTQENRVEDFVMQTEDVPVQVEQQTPPEIATVAPQPEVSAPPQVSRSTKDEDAFPVESQPATPAKEASPKAPPSPLIPVLTKNGIHPQQQSEPYPASLSTPREAGLEAASLSSLSPLPPASPKRGRLSPESKRSPVQRGRKGTKTAVDEGDPFKLMGTGMNVFPAESKDDGVEAAPSLSVKSPLPQVEKPKPAAVPDVFGPDQDQQRAAAVASSSQSTPASTTKAGKRKRKAKPRKKQTKEDNDSDAGQNLSSIHVPRKRKAKDPVKVLASRVNKAKKTAPPSTASTASGSSASSAARLLQPSSRASSVVSTGTNDTTEHPSQPSPTVYKPMSAAPPPNPHDPWVHVHGQKRKQLQMQFTLPTHTATHVPRAAVVSPSFSKMADRASPLSPTTPVTATHAAHLEPPQTHTRVEAPQRAAPVQAATATASSSTTPTTTTNPARRSHTWTSTPVTRSHCRFHKISIPRDEEGPRLYFIVPGCSLTKEETIQEEDIVDHGDATYQDSQRMIPDVDSIEGLPDYIINVLRLLVGTEIFREGEIFYLPLPGEEVVHRRSAHGSSSFGHFGRSAPNGSSNSTLSGVLKRDLEADARAAMGNTDSESSEDDNDSDYEEKAPKKARRFRMEKAGDVPQPAQDVNQTPGQSGASRTPNEPSPLIGHQSLKRARQSIGAQDAAVLDDGARPVKKIKEWKQPVLKPGQPTTNPSSTLAATMVSPAAPPPGYEATPESVAVPASSANVDPANPAQR</sequence>
<dbReference type="OrthoDB" id="2804229at2759"/>
<dbReference type="GeneID" id="6006654"/>
<dbReference type="KEGG" id="cci:CC1G_11820"/>
<keyword evidence="3" id="KW-1185">Reference proteome</keyword>
<feature type="compositionally biased region" description="Acidic residues" evidence="1">
    <location>
        <begin position="101"/>
        <end position="111"/>
    </location>
</feature>
<gene>
    <name evidence="2" type="ORF">CC1G_11820</name>
</gene>
<feature type="compositionally biased region" description="Acidic residues" evidence="1">
    <location>
        <begin position="240"/>
        <end position="252"/>
    </location>
</feature>
<feature type="compositionally biased region" description="Polar residues" evidence="1">
    <location>
        <begin position="1043"/>
        <end position="1057"/>
    </location>
</feature>
<feature type="compositionally biased region" description="Low complexity" evidence="1">
    <location>
        <begin position="1163"/>
        <end position="1181"/>
    </location>
</feature>
<feature type="region of interest" description="Disordered" evidence="1">
    <location>
        <begin position="950"/>
        <end position="1296"/>
    </location>
</feature>
<feature type="compositionally biased region" description="Acidic residues" evidence="1">
    <location>
        <begin position="547"/>
        <end position="558"/>
    </location>
</feature>
<feature type="compositionally biased region" description="Polar residues" evidence="1">
    <location>
        <begin position="643"/>
        <end position="661"/>
    </location>
</feature>